<keyword evidence="6" id="KW-1185">Reference proteome</keyword>
<dbReference type="InterPro" id="IPR036390">
    <property type="entry name" value="WH_DNA-bd_sf"/>
</dbReference>
<evidence type="ECO:0000256" key="1">
    <source>
        <dbReference type="ARBA" id="ARBA00023015"/>
    </source>
</evidence>
<evidence type="ECO:0000313" key="5">
    <source>
        <dbReference type="EMBL" id="VVD75121.1"/>
    </source>
</evidence>
<proteinExistence type="predicted"/>
<sequence length="165" mass="18169">MRSKGFDGMVCSIADVMAAIGDRWGLLILRDLVLGLRRYDEFRQSSGVTNATLSDRLKHLEASGLIERRAYQQNPERFEYLLTRSGREVGALMPVLAQIGDTLGASAPPMTFLNRKTGAPVRWAFIDQATGEPVSPEDLTIEAGPGADDLVRWRLSQGGQHRSIV</sequence>
<accession>A0A5E4SIV8</accession>
<dbReference type="PANTHER" id="PTHR33204">
    <property type="entry name" value="TRANSCRIPTIONAL REGULATOR, MARR FAMILY"/>
    <property type="match status" value="1"/>
</dbReference>
<dbReference type="InterPro" id="IPR002577">
    <property type="entry name" value="HTH_HxlR"/>
</dbReference>
<keyword evidence="1" id="KW-0805">Transcription regulation</keyword>
<name>A0A5E4SIV8_9BURK</name>
<evidence type="ECO:0000259" key="4">
    <source>
        <dbReference type="PROSITE" id="PS51118"/>
    </source>
</evidence>
<dbReference type="OrthoDB" id="9807069at2"/>
<keyword evidence="3" id="KW-0804">Transcription</keyword>
<evidence type="ECO:0000313" key="6">
    <source>
        <dbReference type="Proteomes" id="UP000366945"/>
    </source>
</evidence>
<dbReference type="Gene3D" id="1.10.10.10">
    <property type="entry name" value="Winged helix-like DNA-binding domain superfamily/Winged helix DNA-binding domain"/>
    <property type="match status" value="1"/>
</dbReference>
<reference evidence="5 6" key="1">
    <citation type="submission" date="2019-08" db="EMBL/GenBank/DDBJ databases">
        <authorList>
            <person name="Peeters C."/>
        </authorList>
    </citation>
    <scope>NUCLEOTIDE SEQUENCE [LARGE SCALE GENOMIC DNA]</scope>
    <source>
        <strain evidence="5 6">LMG 31114</strain>
    </source>
</reference>
<dbReference type="AlphaFoldDB" id="A0A5E4SIV8"/>
<dbReference type="PROSITE" id="PS51118">
    <property type="entry name" value="HTH_HXLR"/>
    <property type="match status" value="1"/>
</dbReference>
<dbReference type="PANTHER" id="PTHR33204:SF18">
    <property type="entry name" value="TRANSCRIPTIONAL REGULATORY PROTEIN"/>
    <property type="match status" value="1"/>
</dbReference>
<evidence type="ECO:0000256" key="2">
    <source>
        <dbReference type="ARBA" id="ARBA00023125"/>
    </source>
</evidence>
<feature type="domain" description="HTH hxlR-type" evidence="4">
    <location>
        <begin position="11"/>
        <end position="108"/>
    </location>
</feature>
<gene>
    <name evidence="5" type="ORF">PPN31114_00823</name>
</gene>
<dbReference type="Proteomes" id="UP000366945">
    <property type="component" value="Unassembled WGS sequence"/>
</dbReference>
<dbReference type="EMBL" id="CABPSK010000001">
    <property type="protein sequence ID" value="VVD75121.1"/>
    <property type="molecule type" value="Genomic_DNA"/>
</dbReference>
<dbReference type="GO" id="GO:0003677">
    <property type="term" value="F:DNA binding"/>
    <property type="evidence" value="ECO:0007669"/>
    <property type="project" value="UniProtKB-KW"/>
</dbReference>
<protein>
    <submittedName>
        <fullName evidence="5">MarR family transcriptional regulator</fullName>
    </submittedName>
</protein>
<dbReference type="InterPro" id="IPR036388">
    <property type="entry name" value="WH-like_DNA-bd_sf"/>
</dbReference>
<dbReference type="Pfam" id="PF01638">
    <property type="entry name" value="HxlR"/>
    <property type="match status" value="1"/>
</dbReference>
<organism evidence="5 6">
    <name type="scientific">Pandoraea pneumonica</name>
    <dbReference type="NCBI Taxonomy" id="2508299"/>
    <lineage>
        <taxon>Bacteria</taxon>
        <taxon>Pseudomonadati</taxon>
        <taxon>Pseudomonadota</taxon>
        <taxon>Betaproteobacteria</taxon>
        <taxon>Burkholderiales</taxon>
        <taxon>Burkholderiaceae</taxon>
        <taxon>Pandoraea</taxon>
    </lineage>
</organism>
<dbReference type="RefSeq" id="WP_150678189.1">
    <property type="nucleotide sequence ID" value="NZ_CABPSK010000001.1"/>
</dbReference>
<dbReference type="SUPFAM" id="SSF46785">
    <property type="entry name" value="Winged helix' DNA-binding domain"/>
    <property type="match status" value="1"/>
</dbReference>
<dbReference type="GeneID" id="300402882"/>
<evidence type="ECO:0000256" key="3">
    <source>
        <dbReference type="ARBA" id="ARBA00023163"/>
    </source>
</evidence>
<keyword evidence="2" id="KW-0238">DNA-binding</keyword>